<sequence>MELKELPTDRLILAFDGTCMTCRQISITVAAACNDKLDVLPLSNPQVEQWRQQALGSEARNAPTLIEATGAGVRAWQGLTMALPLMRRIGPWRMIRILTALGQLKRESDEWLAIQGTGQAPSRELNRGKFLRLAAGVGLAIAVLGMGKTPALAADQTRRVRNLADRTGRLPQTYDEVTALPMADRRAVIGALTPRVRSNLWVEQISRYRKTHSNLSKEQASVLDQASALASVESIFQSRAVEDPAIDKQLQELQRVAIAAFGKEEAGKILATLGAADVNSNASMSMQAQSIPLAGGGPLSCNCSRESDFCAIACLGCAGCQGRPTNGVCVTGYPGCGLLYNYACDGMCDGSCHPCLP</sequence>
<name>A0ABV0LIL8_9PSEU</name>
<dbReference type="EMBL" id="JBDZYD010000009">
    <property type="protein sequence ID" value="MEQ0562145.1"/>
    <property type="molecule type" value="Genomic_DNA"/>
</dbReference>
<evidence type="ECO:0000313" key="1">
    <source>
        <dbReference type="EMBL" id="MEQ0562145.1"/>
    </source>
</evidence>
<comment type="caution">
    <text evidence="1">The sequence shown here is derived from an EMBL/GenBank/DDBJ whole genome shotgun (WGS) entry which is preliminary data.</text>
</comment>
<keyword evidence="2" id="KW-1185">Reference proteome</keyword>
<organism evidence="1 2">
    <name type="scientific">Amycolatopsis melonis</name>
    <dbReference type="NCBI Taxonomy" id="3156488"/>
    <lineage>
        <taxon>Bacteria</taxon>
        <taxon>Bacillati</taxon>
        <taxon>Actinomycetota</taxon>
        <taxon>Actinomycetes</taxon>
        <taxon>Pseudonocardiales</taxon>
        <taxon>Pseudonocardiaceae</taxon>
        <taxon>Amycolatopsis</taxon>
    </lineage>
</organism>
<evidence type="ECO:0000313" key="2">
    <source>
        <dbReference type="Proteomes" id="UP001440984"/>
    </source>
</evidence>
<dbReference type="RefSeq" id="WP_348953594.1">
    <property type="nucleotide sequence ID" value="NZ_JBDZYD010000009.1"/>
</dbReference>
<dbReference type="Proteomes" id="UP001440984">
    <property type="component" value="Unassembled WGS sequence"/>
</dbReference>
<dbReference type="NCBIfam" id="NF033852">
    <property type="entry name" value="fulvocin_rel"/>
    <property type="match status" value="1"/>
</dbReference>
<protein>
    <submittedName>
        <fullName evidence="1">Bacteriocin fulvocin C-related protein</fullName>
    </submittedName>
</protein>
<reference evidence="1 2" key="1">
    <citation type="submission" date="2024-05" db="EMBL/GenBank/DDBJ databases">
        <authorList>
            <person name="Zhao H."/>
            <person name="Xu Y."/>
            <person name="Lin S."/>
            <person name="Spain J.C."/>
            <person name="Zhou N.-Y."/>
        </authorList>
    </citation>
    <scope>NUCLEOTIDE SEQUENCE [LARGE SCALE GENOMIC DNA]</scope>
    <source>
        <strain evidence="1 2">NEAU-NG30</strain>
    </source>
</reference>
<gene>
    <name evidence="1" type="ORF">ABJI51_23925</name>
</gene>
<proteinExistence type="predicted"/>
<accession>A0ABV0LIL8</accession>